<evidence type="ECO:0000313" key="1">
    <source>
        <dbReference type="EMBL" id="AXH71394.1"/>
    </source>
</evidence>
<protein>
    <submittedName>
        <fullName evidence="1">Uncharacterized protein</fullName>
    </submittedName>
</protein>
<accession>A0AC59HCC6</accession>
<gene>
    <name evidence="1" type="ORF">P119_gp45</name>
</gene>
<dbReference type="Proteomes" id="UP000317351">
    <property type="component" value="Segment"/>
</dbReference>
<name>A0AC59HCC6_9CAUD</name>
<organism evidence="1 2">
    <name type="scientific">Pelagibacter phage HTVC119P</name>
    <dbReference type="NCBI Taxonomy" id="2283020"/>
    <lineage>
        <taxon>Viruses</taxon>
        <taxon>Duplodnaviria</taxon>
        <taxon>Heunggongvirae</taxon>
        <taxon>Uroviricota</taxon>
        <taxon>Caudoviricetes</taxon>
        <taxon>Autographivirales</taxon>
        <taxon>Votkovvirus</taxon>
    </lineage>
</organism>
<evidence type="ECO:0000313" key="2">
    <source>
        <dbReference type="Proteomes" id="UP000317351"/>
    </source>
</evidence>
<dbReference type="EMBL" id="MH598806">
    <property type="protein sequence ID" value="AXH71394.1"/>
    <property type="molecule type" value="Genomic_DNA"/>
</dbReference>
<sequence length="42" mass="5006">MAKVAKNYIPHERKPKKTSQATNPSRIKWSSMNKSKRRQHKK</sequence>
<reference evidence="1 2" key="1">
    <citation type="journal article" date="2019" name="Environ. Microbiol.">
        <title>Pelagiphages in the Podoviridae family integrate into host genomes.</title>
        <authorList>
            <person name="Zhao Y."/>
            <person name="Qin F."/>
            <person name="Zhang R."/>
            <person name="Giovannoni S.J."/>
            <person name="Zhang Z."/>
            <person name="Sun J."/>
            <person name="Du S."/>
            <person name="Rensing C."/>
        </authorList>
    </citation>
    <scope>NUCLEOTIDE SEQUENCE [LARGE SCALE GENOMIC DNA]</scope>
</reference>
<proteinExistence type="predicted"/>